<comment type="caution">
    <text evidence="1">The sequence shown here is derived from an EMBL/GenBank/DDBJ whole genome shotgun (WGS) entry which is preliminary data.</text>
</comment>
<dbReference type="Proteomes" id="UP001064048">
    <property type="component" value="Chromosome 5"/>
</dbReference>
<organism evidence="1 2">
    <name type="scientific">Choristoneura fumiferana</name>
    <name type="common">Spruce budworm moth</name>
    <name type="synonym">Archips fumiferana</name>
    <dbReference type="NCBI Taxonomy" id="7141"/>
    <lineage>
        <taxon>Eukaryota</taxon>
        <taxon>Metazoa</taxon>
        <taxon>Ecdysozoa</taxon>
        <taxon>Arthropoda</taxon>
        <taxon>Hexapoda</taxon>
        <taxon>Insecta</taxon>
        <taxon>Pterygota</taxon>
        <taxon>Neoptera</taxon>
        <taxon>Endopterygota</taxon>
        <taxon>Lepidoptera</taxon>
        <taxon>Glossata</taxon>
        <taxon>Ditrysia</taxon>
        <taxon>Tortricoidea</taxon>
        <taxon>Tortricidae</taxon>
        <taxon>Tortricinae</taxon>
        <taxon>Choristoneura</taxon>
    </lineage>
</organism>
<keyword evidence="2" id="KW-1185">Reference proteome</keyword>
<name>A0ACC0KFG7_CHOFU</name>
<evidence type="ECO:0000313" key="2">
    <source>
        <dbReference type="Proteomes" id="UP001064048"/>
    </source>
</evidence>
<reference evidence="1 2" key="1">
    <citation type="journal article" date="2022" name="Genome Biol. Evol.">
        <title>The Spruce Budworm Genome: Reconstructing the Evolutionary History of Antifreeze Proteins.</title>
        <authorList>
            <person name="Beliveau C."/>
            <person name="Gagne P."/>
            <person name="Picq S."/>
            <person name="Vernygora O."/>
            <person name="Keeling C.I."/>
            <person name="Pinkney K."/>
            <person name="Doucet D."/>
            <person name="Wen F."/>
            <person name="Johnston J.S."/>
            <person name="Maaroufi H."/>
            <person name="Boyle B."/>
            <person name="Laroche J."/>
            <person name="Dewar K."/>
            <person name="Juretic N."/>
            <person name="Blackburn G."/>
            <person name="Nisole A."/>
            <person name="Brunet B."/>
            <person name="Brandao M."/>
            <person name="Lumley L."/>
            <person name="Duan J."/>
            <person name="Quan G."/>
            <person name="Lucarotti C.J."/>
            <person name="Roe A.D."/>
            <person name="Sperling F.A.H."/>
            <person name="Levesque R.C."/>
            <person name="Cusson M."/>
        </authorList>
    </citation>
    <scope>NUCLEOTIDE SEQUENCE [LARGE SCALE GENOMIC DNA]</scope>
    <source>
        <strain evidence="1">Glfc:IPQL:Cfum</strain>
    </source>
</reference>
<dbReference type="EMBL" id="CM046105">
    <property type="protein sequence ID" value="KAI8434867.1"/>
    <property type="molecule type" value="Genomic_DNA"/>
</dbReference>
<proteinExistence type="predicted"/>
<sequence>MPKRKAAESKEDRWRRKMKKYEHKLYRQQLAIINSSDEDYEALCKELVRDTNRYFYTIRGPTVIADPGVLSVAPPEPLPSPPDDEAADAEPQVVAQRSESAEAEVTQPTATEPADAEAGPSPPAVAEPLPSRLLEPAAAEVIDPELLTALGDFQEETPEWGSDININLAQRWLPILKDGLNKVTRDDISKKYLLPKNCQLMKAPVLNPEIAAVLIDSAKKRDARIVTKQAQMGLALTVLGKTMTGILTKSTETSETLRLLNDAAKLIADSHFAETETRRSLIVPMLDKDFIEPFKDRKRDGYLFGDKLGDFIKSSRGLKKTGQLMQATGSTSSLNSRAPPPFRQQLQRAQVPARRTVGGPRAAQAPSAAYRRRARAAPAPPARQAPVTSSPRRAAPTQRPVLQRARR</sequence>
<evidence type="ECO:0000313" key="1">
    <source>
        <dbReference type="EMBL" id="KAI8434867.1"/>
    </source>
</evidence>
<protein>
    <submittedName>
        <fullName evidence="1">Uncharacterized protein</fullName>
    </submittedName>
</protein>
<gene>
    <name evidence="1" type="ORF">MSG28_003357</name>
</gene>
<accession>A0ACC0KFG7</accession>